<keyword evidence="4" id="KW-1185">Reference proteome</keyword>
<feature type="domain" description="Response regulatory" evidence="2">
    <location>
        <begin position="4"/>
        <end position="119"/>
    </location>
</feature>
<gene>
    <name evidence="3" type="ORF">GC097_13425</name>
</gene>
<accession>A0ABX1ZLQ4</accession>
<dbReference type="InterPro" id="IPR052048">
    <property type="entry name" value="ST_Response_Regulator"/>
</dbReference>
<dbReference type="EMBL" id="WHNZ01000026">
    <property type="protein sequence ID" value="NOV01014.1"/>
    <property type="molecule type" value="Genomic_DNA"/>
</dbReference>
<dbReference type="Pfam" id="PF00072">
    <property type="entry name" value="Response_reg"/>
    <property type="match status" value="1"/>
</dbReference>
<dbReference type="SUPFAM" id="SSF52172">
    <property type="entry name" value="CheY-like"/>
    <property type="match status" value="1"/>
</dbReference>
<dbReference type="PANTHER" id="PTHR43228:SF1">
    <property type="entry name" value="TWO-COMPONENT RESPONSE REGULATOR ARR22"/>
    <property type="match status" value="1"/>
</dbReference>
<dbReference type="Proteomes" id="UP000618579">
    <property type="component" value="Unassembled WGS sequence"/>
</dbReference>
<keyword evidence="1" id="KW-0597">Phosphoprotein</keyword>
<protein>
    <submittedName>
        <fullName evidence="3">Response regulator</fullName>
    </submittedName>
</protein>
<dbReference type="InterPro" id="IPR011006">
    <property type="entry name" value="CheY-like_superfamily"/>
</dbReference>
<comment type="caution">
    <text evidence="3">The sequence shown here is derived from an EMBL/GenBank/DDBJ whole genome shotgun (WGS) entry which is preliminary data.</text>
</comment>
<dbReference type="PANTHER" id="PTHR43228">
    <property type="entry name" value="TWO-COMPONENT RESPONSE REGULATOR"/>
    <property type="match status" value="1"/>
</dbReference>
<sequence>MKERILIVDDAAFMRAMLKDMLMDLEYEIVAEGRNGLEAVQMYKRFKPDLVTLDITMPEMDGIAALIEIKHFDPQAKVIMCSAMGQQKLVVDSIQAGAKDFLVKPFNKERLADAMKKLFLPKIAR</sequence>
<dbReference type="InterPro" id="IPR001789">
    <property type="entry name" value="Sig_transdc_resp-reg_receiver"/>
</dbReference>
<dbReference type="CDD" id="cd17542">
    <property type="entry name" value="REC_CheY"/>
    <property type="match status" value="1"/>
</dbReference>
<evidence type="ECO:0000313" key="3">
    <source>
        <dbReference type="EMBL" id="NOV01014.1"/>
    </source>
</evidence>
<dbReference type="RefSeq" id="WP_171683841.1">
    <property type="nucleotide sequence ID" value="NZ_WHNZ01000026.1"/>
</dbReference>
<feature type="modified residue" description="4-aspartylphosphate" evidence="1">
    <location>
        <position position="54"/>
    </location>
</feature>
<proteinExistence type="predicted"/>
<dbReference type="Gene3D" id="3.40.50.2300">
    <property type="match status" value="1"/>
</dbReference>
<dbReference type="PROSITE" id="PS50110">
    <property type="entry name" value="RESPONSE_REGULATORY"/>
    <property type="match status" value="1"/>
</dbReference>
<evidence type="ECO:0000259" key="2">
    <source>
        <dbReference type="PROSITE" id="PS50110"/>
    </source>
</evidence>
<dbReference type="SMART" id="SM00448">
    <property type="entry name" value="REC"/>
    <property type="match status" value="1"/>
</dbReference>
<organism evidence="3 4">
    <name type="scientific">Paenibacillus planticolens</name>
    <dbReference type="NCBI Taxonomy" id="2654976"/>
    <lineage>
        <taxon>Bacteria</taxon>
        <taxon>Bacillati</taxon>
        <taxon>Bacillota</taxon>
        <taxon>Bacilli</taxon>
        <taxon>Bacillales</taxon>
        <taxon>Paenibacillaceae</taxon>
        <taxon>Paenibacillus</taxon>
    </lineage>
</organism>
<evidence type="ECO:0000256" key="1">
    <source>
        <dbReference type="PROSITE-ProRule" id="PRU00169"/>
    </source>
</evidence>
<reference evidence="3 4" key="1">
    <citation type="submission" date="2019-10" db="EMBL/GenBank/DDBJ databases">
        <title>Description of Paenibacillus pedi sp. nov.</title>
        <authorList>
            <person name="Carlier A."/>
            <person name="Qi S."/>
        </authorList>
    </citation>
    <scope>NUCLEOTIDE SEQUENCE [LARGE SCALE GENOMIC DNA]</scope>
    <source>
        <strain evidence="3 4">LMG 31457</strain>
    </source>
</reference>
<evidence type="ECO:0000313" key="4">
    <source>
        <dbReference type="Proteomes" id="UP000618579"/>
    </source>
</evidence>
<name>A0ABX1ZLQ4_9BACL</name>